<sequence>MQRYQISSVLELSVECLALLLVCDDVSLFPSPSDFSSELMGSRSESKPVGDVELGRLLGGPGCFVDGSVQVHRHGEDRSVNRARLGQQAVLQPRPDLVQPHQGVHWLVGVDGFTVQD</sequence>
<gene>
    <name evidence="2" type="ORF">EYF80_048911</name>
</gene>
<feature type="chain" id="PRO_5021392937" description="Secreted protein" evidence="1">
    <location>
        <begin position="19"/>
        <end position="117"/>
    </location>
</feature>
<comment type="caution">
    <text evidence="2">The sequence shown here is derived from an EMBL/GenBank/DDBJ whole genome shotgun (WGS) entry which is preliminary data.</text>
</comment>
<dbReference type="EMBL" id="SRLO01001148">
    <property type="protein sequence ID" value="TNN40919.1"/>
    <property type="molecule type" value="Genomic_DNA"/>
</dbReference>
<accession>A0A4Z2FID6</accession>
<dbReference type="AlphaFoldDB" id="A0A4Z2FID6"/>
<evidence type="ECO:0000256" key="1">
    <source>
        <dbReference type="SAM" id="SignalP"/>
    </source>
</evidence>
<keyword evidence="3" id="KW-1185">Reference proteome</keyword>
<dbReference type="Proteomes" id="UP000314294">
    <property type="component" value="Unassembled WGS sequence"/>
</dbReference>
<evidence type="ECO:0000313" key="3">
    <source>
        <dbReference type="Proteomes" id="UP000314294"/>
    </source>
</evidence>
<proteinExistence type="predicted"/>
<feature type="signal peptide" evidence="1">
    <location>
        <begin position="1"/>
        <end position="18"/>
    </location>
</feature>
<reference evidence="2 3" key="1">
    <citation type="submission" date="2019-03" db="EMBL/GenBank/DDBJ databases">
        <title>First draft genome of Liparis tanakae, snailfish: a comprehensive survey of snailfish specific genes.</title>
        <authorList>
            <person name="Kim W."/>
            <person name="Song I."/>
            <person name="Jeong J.-H."/>
            <person name="Kim D."/>
            <person name="Kim S."/>
            <person name="Ryu S."/>
            <person name="Song J.Y."/>
            <person name="Lee S.K."/>
        </authorList>
    </citation>
    <scope>NUCLEOTIDE SEQUENCE [LARGE SCALE GENOMIC DNA]</scope>
    <source>
        <tissue evidence="2">Muscle</tissue>
    </source>
</reference>
<keyword evidence="1" id="KW-0732">Signal</keyword>
<protein>
    <recommendedName>
        <fullName evidence="4">Secreted protein</fullName>
    </recommendedName>
</protein>
<evidence type="ECO:0008006" key="4">
    <source>
        <dbReference type="Google" id="ProtNLM"/>
    </source>
</evidence>
<name>A0A4Z2FID6_9TELE</name>
<organism evidence="2 3">
    <name type="scientific">Liparis tanakae</name>
    <name type="common">Tanaka's snailfish</name>
    <dbReference type="NCBI Taxonomy" id="230148"/>
    <lineage>
        <taxon>Eukaryota</taxon>
        <taxon>Metazoa</taxon>
        <taxon>Chordata</taxon>
        <taxon>Craniata</taxon>
        <taxon>Vertebrata</taxon>
        <taxon>Euteleostomi</taxon>
        <taxon>Actinopterygii</taxon>
        <taxon>Neopterygii</taxon>
        <taxon>Teleostei</taxon>
        <taxon>Neoteleostei</taxon>
        <taxon>Acanthomorphata</taxon>
        <taxon>Eupercaria</taxon>
        <taxon>Perciformes</taxon>
        <taxon>Cottioidei</taxon>
        <taxon>Cottales</taxon>
        <taxon>Liparidae</taxon>
        <taxon>Liparis</taxon>
    </lineage>
</organism>
<evidence type="ECO:0000313" key="2">
    <source>
        <dbReference type="EMBL" id="TNN40919.1"/>
    </source>
</evidence>